<dbReference type="GO" id="GO:0006979">
    <property type="term" value="P:response to oxidative stress"/>
    <property type="evidence" value="ECO:0007669"/>
    <property type="project" value="TreeGrafter"/>
</dbReference>
<dbReference type="AlphaFoldDB" id="A0A7T2GKG6"/>
<reference evidence="2 3" key="1">
    <citation type="submission" date="2020-11" db="EMBL/GenBank/DDBJ databases">
        <title>Genome seq and assembly of Sphingosinicella sp.</title>
        <authorList>
            <person name="Chhetri G."/>
        </authorList>
    </citation>
    <scope>NUCLEOTIDE SEQUENCE [LARGE SCALE GENOMIC DNA]</scope>
    <source>
        <strain evidence="2 3">UDD2</strain>
    </source>
</reference>
<dbReference type="NCBIfam" id="NF006040">
    <property type="entry name" value="PRK08183.1"/>
    <property type="match status" value="1"/>
</dbReference>
<dbReference type="PANTHER" id="PTHR12910:SF2">
    <property type="entry name" value="NADH DEHYDROGENASE [UBIQUINONE] 1 ALPHA SUBCOMPLEX SUBUNIT 12"/>
    <property type="match status" value="1"/>
</dbReference>
<organism evidence="2 3">
    <name type="scientific">Allosphingosinicella flava</name>
    <dbReference type="NCBI Taxonomy" id="2771430"/>
    <lineage>
        <taxon>Bacteria</taxon>
        <taxon>Pseudomonadati</taxon>
        <taxon>Pseudomonadota</taxon>
        <taxon>Alphaproteobacteria</taxon>
        <taxon>Sphingomonadales</taxon>
        <taxon>Sphingomonadaceae</taxon>
        <taxon>Allosphingosinicella</taxon>
    </lineage>
</organism>
<feature type="region of interest" description="Disordered" evidence="1">
    <location>
        <begin position="77"/>
        <end position="124"/>
    </location>
</feature>
<dbReference type="Proteomes" id="UP000594873">
    <property type="component" value="Chromosome"/>
</dbReference>
<dbReference type="EMBL" id="CP065592">
    <property type="protein sequence ID" value="QPQ55173.1"/>
    <property type="molecule type" value="Genomic_DNA"/>
</dbReference>
<evidence type="ECO:0000313" key="2">
    <source>
        <dbReference type="EMBL" id="QPQ55173.1"/>
    </source>
</evidence>
<accession>A0A7T2GKG6</accession>
<evidence type="ECO:0000256" key="1">
    <source>
        <dbReference type="SAM" id="MobiDB-lite"/>
    </source>
</evidence>
<proteinExistence type="predicted"/>
<protein>
    <submittedName>
        <fullName evidence="2">NADH:ubiquinone oxidoreductase subunit NDUFA12</fullName>
    </submittedName>
</protein>
<keyword evidence="3" id="KW-1185">Reference proteome</keyword>
<dbReference type="GO" id="GO:0045271">
    <property type="term" value="C:respiratory chain complex I"/>
    <property type="evidence" value="ECO:0007669"/>
    <property type="project" value="InterPro"/>
</dbReference>
<dbReference type="Pfam" id="PF05071">
    <property type="entry name" value="NDUFA12"/>
    <property type="match status" value="1"/>
</dbReference>
<dbReference type="PANTHER" id="PTHR12910">
    <property type="entry name" value="NADH-UBIQUINONE OXIDOREDUCTASE SUBUNIT B17.2"/>
    <property type="match status" value="1"/>
</dbReference>
<dbReference type="KEGG" id="sflv:IC614_00695"/>
<evidence type="ECO:0000313" key="3">
    <source>
        <dbReference type="Proteomes" id="UP000594873"/>
    </source>
</evidence>
<sequence length="124" mass="13722">MLKKIFTWWTGATIGTALHSWRTGRKVGTDSAGNVYYEGKKDGRRWVIYAGENDASAIPPEWHAWIHRQIDGLPDDALPPVRPFQKPATGNLTGTAQAYRPSGALERGGRRQAASGDYEAWTPN</sequence>
<keyword evidence="2" id="KW-0830">Ubiquinone</keyword>
<gene>
    <name evidence="2" type="ORF">IC614_00695</name>
</gene>
<dbReference type="RefSeq" id="WP_200971848.1">
    <property type="nucleotide sequence ID" value="NZ_CP065592.1"/>
</dbReference>
<name>A0A7T2GKG6_9SPHN</name>
<dbReference type="InterPro" id="IPR007763">
    <property type="entry name" value="NDUFA12"/>
</dbReference>